<evidence type="ECO:0000313" key="2">
    <source>
        <dbReference type="EMBL" id="OOR98948.1"/>
    </source>
</evidence>
<dbReference type="Pfam" id="PF10688">
    <property type="entry name" value="Imp-YgjV"/>
    <property type="match status" value="1"/>
</dbReference>
<gene>
    <name evidence="2" type="ORF">B0187_06715</name>
</gene>
<feature type="transmembrane region" description="Helical" evidence="1">
    <location>
        <begin position="37"/>
        <end position="66"/>
    </location>
</feature>
<dbReference type="OrthoDB" id="677174at2"/>
<organism evidence="2 3">
    <name type="scientific">Haemophilus paracuniculus</name>
    <dbReference type="NCBI Taxonomy" id="734"/>
    <lineage>
        <taxon>Bacteria</taxon>
        <taxon>Pseudomonadati</taxon>
        <taxon>Pseudomonadota</taxon>
        <taxon>Gammaproteobacteria</taxon>
        <taxon>Pasteurellales</taxon>
        <taxon>Pasteurellaceae</taxon>
        <taxon>Haemophilus</taxon>
    </lineage>
</organism>
<proteinExistence type="predicted"/>
<dbReference type="STRING" id="734.B0187_06715"/>
<dbReference type="InterPro" id="IPR019629">
    <property type="entry name" value="Uncharacterised_HI1736/YgjV"/>
</dbReference>
<dbReference type="Proteomes" id="UP000190867">
    <property type="component" value="Unassembled WGS sequence"/>
</dbReference>
<keyword evidence="1" id="KW-0472">Membrane</keyword>
<protein>
    <submittedName>
        <fullName evidence="2">Lactate dehydrogenase</fullName>
    </submittedName>
</protein>
<evidence type="ECO:0000313" key="3">
    <source>
        <dbReference type="Proteomes" id="UP000190867"/>
    </source>
</evidence>
<keyword evidence="3" id="KW-1185">Reference proteome</keyword>
<keyword evidence="1" id="KW-0812">Transmembrane</keyword>
<keyword evidence="1" id="KW-1133">Transmembrane helix</keyword>
<reference evidence="2 3" key="1">
    <citation type="submission" date="2017-02" db="EMBL/GenBank/DDBJ databases">
        <title>Draft genome sequence of Haemophilus paracuniculus CCUG 43573 type strain.</title>
        <authorList>
            <person name="Engstrom-Jakobsson H."/>
            <person name="Salva-Serra F."/>
            <person name="Thorell K."/>
            <person name="Gonzales-Siles L."/>
            <person name="Karlsson R."/>
            <person name="Boulund F."/>
            <person name="Engstrand L."/>
            <person name="Kristiansson E."/>
            <person name="Moore E."/>
        </authorList>
    </citation>
    <scope>NUCLEOTIDE SEQUENCE [LARGE SCALE GENOMIC DNA]</scope>
    <source>
        <strain evidence="2 3">CCUG 43573</strain>
    </source>
</reference>
<dbReference type="AlphaFoldDB" id="A0A1T0ARJ7"/>
<dbReference type="RefSeq" id="WP_078237093.1">
    <property type="nucleotide sequence ID" value="NZ_MUYA01000008.1"/>
</dbReference>
<comment type="caution">
    <text evidence="2">The sequence shown here is derived from an EMBL/GenBank/DDBJ whole genome shotgun (WGS) entry which is preliminary data.</text>
</comment>
<accession>A0A1T0ARJ7</accession>
<evidence type="ECO:0000256" key="1">
    <source>
        <dbReference type="SAM" id="Phobius"/>
    </source>
</evidence>
<feature type="transmembrane region" description="Helical" evidence="1">
    <location>
        <begin position="6"/>
        <end position="25"/>
    </location>
</feature>
<sequence length="77" mass="8520">MNAIEILGWVAMLLVSGSFLMKDVIKLRIINASGAICFVIYGILISSLPVIALNVFVTLVNGYYIYKHYAEKKIGLI</sequence>
<name>A0A1T0ARJ7_9PAST</name>
<dbReference type="EMBL" id="MUYA01000008">
    <property type="protein sequence ID" value="OOR98948.1"/>
    <property type="molecule type" value="Genomic_DNA"/>
</dbReference>